<accession>A0A9D1XZQ6</accession>
<evidence type="ECO:0000256" key="4">
    <source>
        <dbReference type="ARBA" id="ARBA00022475"/>
    </source>
</evidence>
<dbReference type="Pfam" id="PF02518">
    <property type="entry name" value="HATPase_c"/>
    <property type="match status" value="1"/>
</dbReference>
<evidence type="ECO:0000313" key="17">
    <source>
        <dbReference type="EMBL" id="HIX94563.1"/>
    </source>
</evidence>
<keyword evidence="9 17" id="KW-0418">Kinase</keyword>
<keyword evidence="5" id="KW-0597">Phosphoprotein</keyword>
<dbReference type="InterPro" id="IPR010559">
    <property type="entry name" value="Sig_transdc_His_kin_internal"/>
</dbReference>
<dbReference type="SUPFAM" id="SSF55874">
    <property type="entry name" value="ATPase domain of HSP90 chaperone/DNA topoisomerase II/histidine kinase"/>
    <property type="match status" value="1"/>
</dbReference>
<comment type="catalytic activity">
    <reaction evidence="1">
        <text>ATP + protein L-histidine = ADP + protein N-phospho-L-histidine.</text>
        <dbReference type="EC" id="2.7.13.3"/>
    </reaction>
</comment>
<dbReference type="InterPro" id="IPR050640">
    <property type="entry name" value="Bact_2-comp_sensor_kinase"/>
</dbReference>
<dbReference type="Gene3D" id="3.30.565.10">
    <property type="entry name" value="Histidine kinase-like ATPase, C-terminal domain"/>
    <property type="match status" value="1"/>
</dbReference>
<dbReference type="PROSITE" id="PS50109">
    <property type="entry name" value="HIS_KIN"/>
    <property type="match status" value="1"/>
</dbReference>
<feature type="transmembrane region" description="Helical" evidence="14">
    <location>
        <begin position="188"/>
        <end position="209"/>
    </location>
</feature>
<evidence type="ECO:0000259" key="15">
    <source>
        <dbReference type="PROSITE" id="PS50109"/>
    </source>
</evidence>
<proteinExistence type="predicted"/>
<gene>
    <name evidence="17" type="ORF">H9846_03790</name>
</gene>
<evidence type="ECO:0000256" key="3">
    <source>
        <dbReference type="ARBA" id="ARBA00012438"/>
    </source>
</evidence>
<evidence type="ECO:0000256" key="11">
    <source>
        <dbReference type="ARBA" id="ARBA00022989"/>
    </source>
</evidence>
<evidence type="ECO:0000256" key="2">
    <source>
        <dbReference type="ARBA" id="ARBA00004651"/>
    </source>
</evidence>
<feature type="transmembrane region" description="Helical" evidence="14">
    <location>
        <begin position="21"/>
        <end position="44"/>
    </location>
</feature>
<organism evidence="17 18">
    <name type="scientific">Candidatus Gemmiger excrementipullorum</name>
    <dbReference type="NCBI Taxonomy" id="2838610"/>
    <lineage>
        <taxon>Bacteria</taxon>
        <taxon>Bacillati</taxon>
        <taxon>Bacillota</taxon>
        <taxon>Clostridia</taxon>
        <taxon>Eubacteriales</taxon>
        <taxon>Gemmiger</taxon>
    </lineage>
</organism>
<evidence type="ECO:0000259" key="16">
    <source>
        <dbReference type="PROSITE" id="PS50885"/>
    </source>
</evidence>
<dbReference type="GO" id="GO:0000155">
    <property type="term" value="F:phosphorelay sensor kinase activity"/>
    <property type="evidence" value="ECO:0007669"/>
    <property type="project" value="InterPro"/>
</dbReference>
<comment type="caution">
    <text evidence="17">The sequence shown here is derived from an EMBL/GenBank/DDBJ whole genome shotgun (WGS) entry which is preliminary data.</text>
</comment>
<feature type="domain" description="HAMP" evidence="16">
    <location>
        <begin position="213"/>
        <end position="266"/>
    </location>
</feature>
<keyword evidence="11 14" id="KW-1133">Transmembrane helix</keyword>
<evidence type="ECO:0000256" key="5">
    <source>
        <dbReference type="ARBA" id="ARBA00022553"/>
    </source>
</evidence>
<dbReference type="SMART" id="SM00304">
    <property type="entry name" value="HAMP"/>
    <property type="match status" value="1"/>
</dbReference>
<dbReference type="PROSITE" id="PS50885">
    <property type="entry name" value="HAMP"/>
    <property type="match status" value="1"/>
</dbReference>
<comment type="subcellular location">
    <subcellularLocation>
        <location evidence="2">Cell membrane</location>
        <topology evidence="2">Multi-pass membrane protein</topology>
    </subcellularLocation>
</comment>
<keyword evidence="8" id="KW-0547">Nucleotide-binding</keyword>
<dbReference type="SUPFAM" id="SSF158472">
    <property type="entry name" value="HAMP domain-like"/>
    <property type="match status" value="1"/>
</dbReference>
<keyword evidence="10" id="KW-0067">ATP-binding</keyword>
<sequence length="490" mass="53979">MEGPRKPRAGFSLRRLPLRQKIGALAAGIVLLMLSTGIVSILLVTRTTHTMQSILNDNQVSYNLQQAVAAESHAFRALVQTPGEETRKVYDEAAAETARCLAAVPYDYALTGEARFEITWTIRSSYETYCARRDAVLAMDPATAGYIDALYDVYAMQEYLAQYCGELTARVLQAGNDTYNAQSSRMVVLPYLLTAVVLAATLGLLAVLYTTMGGLFRGLAGLAQAARNIERNDFSDPDLAWESDDEMGQLARAFNKMKHATQDNRAMAERLHREELGRIDLEKRFAAAQFQALKNQLNPHFLFNTLNTIARMAKIEGAPTSEQMTLAVSSLLRYNLRTNDPLVPLAQELKVVDDYMYIQQMRFGDRVRYRLDCQAARDTLVPVFLLQPLVENAVQHGLAGQENGGGICVCVRAVDGRLRIAVTDTGGGMPPERLAAVRKAMVEGDNAKGIGLCNLGRRIAGMYRDGRVDVYSKAGCGTAVIMEFGTLKEL</sequence>
<dbReference type="EMBL" id="DXEI01000058">
    <property type="protein sequence ID" value="HIX94563.1"/>
    <property type="molecule type" value="Genomic_DNA"/>
</dbReference>
<protein>
    <recommendedName>
        <fullName evidence="3">histidine kinase</fullName>
        <ecNumber evidence="3">2.7.13.3</ecNumber>
    </recommendedName>
</protein>
<keyword evidence="6" id="KW-0808">Transferase</keyword>
<dbReference type="GO" id="GO:0005886">
    <property type="term" value="C:plasma membrane"/>
    <property type="evidence" value="ECO:0007669"/>
    <property type="project" value="UniProtKB-SubCell"/>
</dbReference>
<keyword evidence="4" id="KW-1003">Cell membrane</keyword>
<evidence type="ECO:0000256" key="12">
    <source>
        <dbReference type="ARBA" id="ARBA00023012"/>
    </source>
</evidence>
<dbReference type="PANTHER" id="PTHR34220:SF11">
    <property type="entry name" value="SENSOR PROTEIN KINASE HPTS"/>
    <property type="match status" value="1"/>
</dbReference>
<evidence type="ECO:0000256" key="6">
    <source>
        <dbReference type="ARBA" id="ARBA00022679"/>
    </source>
</evidence>
<keyword evidence="7 14" id="KW-0812">Transmembrane</keyword>
<dbReference type="Gene3D" id="6.10.340.10">
    <property type="match status" value="1"/>
</dbReference>
<dbReference type="InterPro" id="IPR036890">
    <property type="entry name" value="HATPase_C_sf"/>
</dbReference>
<dbReference type="AlphaFoldDB" id="A0A9D1XZQ6"/>
<evidence type="ECO:0000256" key="10">
    <source>
        <dbReference type="ARBA" id="ARBA00022840"/>
    </source>
</evidence>
<reference evidence="17" key="1">
    <citation type="journal article" date="2021" name="PeerJ">
        <title>Extensive microbial diversity within the chicken gut microbiome revealed by metagenomics and culture.</title>
        <authorList>
            <person name="Gilroy R."/>
            <person name="Ravi A."/>
            <person name="Getino M."/>
            <person name="Pursley I."/>
            <person name="Horton D.L."/>
            <person name="Alikhan N.F."/>
            <person name="Baker D."/>
            <person name="Gharbi K."/>
            <person name="Hall N."/>
            <person name="Watson M."/>
            <person name="Adriaenssens E.M."/>
            <person name="Foster-Nyarko E."/>
            <person name="Jarju S."/>
            <person name="Secka A."/>
            <person name="Antonio M."/>
            <person name="Oren A."/>
            <person name="Chaudhuri R.R."/>
            <person name="La Ragione R."/>
            <person name="Hildebrand F."/>
            <person name="Pallen M.J."/>
        </authorList>
    </citation>
    <scope>NUCLEOTIDE SEQUENCE</scope>
    <source>
        <strain evidence="17">ChiHecec2B26-7398</strain>
    </source>
</reference>
<dbReference type="Proteomes" id="UP000886751">
    <property type="component" value="Unassembled WGS sequence"/>
</dbReference>
<evidence type="ECO:0000256" key="14">
    <source>
        <dbReference type="SAM" id="Phobius"/>
    </source>
</evidence>
<reference evidence="17" key="2">
    <citation type="submission" date="2021-04" db="EMBL/GenBank/DDBJ databases">
        <authorList>
            <person name="Gilroy R."/>
        </authorList>
    </citation>
    <scope>NUCLEOTIDE SEQUENCE</scope>
    <source>
        <strain evidence="17">ChiHecec2B26-7398</strain>
    </source>
</reference>
<evidence type="ECO:0000256" key="9">
    <source>
        <dbReference type="ARBA" id="ARBA00022777"/>
    </source>
</evidence>
<keyword evidence="13 14" id="KW-0472">Membrane</keyword>
<evidence type="ECO:0000256" key="13">
    <source>
        <dbReference type="ARBA" id="ARBA00023136"/>
    </source>
</evidence>
<evidence type="ECO:0000256" key="1">
    <source>
        <dbReference type="ARBA" id="ARBA00000085"/>
    </source>
</evidence>
<dbReference type="Pfam" id="PF06580">
    <property type="entry name" value="His_kinase"/>
    <property type="match status" value="1"/>
</dbReference>
<dbReference type="GO" id="GO:0005524">
    <property type="term" value="F:ATP binding"/>
    <property type="evidence" value="ECO:0007669"/>
    <property type="project" value="UniProtKB-KW"/>
</dbReference>
<dbReference type="CDD" id="cd06225">
    <property type="entry name" value="HAMP"/>
    <property type="match status" value="1"/>
</dbReference>
<keyword evidence="12" id="KW-0902">Two-component regulatory system</keyword>
<dbReference type="InterPro" id="IPR003660">
    <property type="entry name" value="HAMP_dom"/>
</dbReference>
<dbReference type="PANTHER" id="PTHR34220">
    <property type="entry name" value="SENSOR HISTIDINE KINASE YPDA"/>
    <property type="match status" value="1"/>
</dbReference>
<feature type="domain" description="Histidine kinase" evidence="15">
    <location>
        <begin position="385"/>
        <end position="488"/>
    </location>
</feature>
<name>A0A9D1XZQ6_9FIRM</name>
<dbReference type="Pfam" id="PF00672">
    <property type="entry name" value="HAMP"/>
    <property type="match status" value="1"/>
</dbReference>
<dbReference type="InterPro" id="IPR005467">
    <property type="entry name" value="His_kinase_dom"/>
</dbReference>
<dbReference type="EC" id="2.7.13.3" evidence="3"/>
<dbReference type="InterPro" id="IPR003594">
    <property type="entry name" value="HATPase_dom"/>
</dbReference>
<evidence type="ECO:0000256" key="8">
    <source>
        <dbReference type="ARBA" id="ARBA00022741"/>
    </source>
</evidence>
<evidence type="ECO:0000256" key="7">
    <source>
        <dbReference type="ARBA" id="ARBA00022692"/>
    </source>
</evidence>
<evidence type="ECO:0000313" key="18">
    <source>
        <dbReference type="Proteomes" id="UP000886751"/>
    </source>
</evidence>